<dbReference type="PROSITE" id="PS51820">
    <property type="entry name" value="PA14"/>
    <property type="match status" value="1"/>
</dbReference>
<dbReference type="SUPFAM" id="SSF56988">
    <property type="entry name" value="Anthrax protective antigen"/>
    <property type="match status" value="1"/>
</dbReference>
<dbReference type="Pfam" id="PF07691">
    <property type="entry name" value="PA14"/>
    <property type="match status" value="1"/>
</dbReference>
<accession>A0ABY4VXN7</accession>
<feature type="signal peptide" evidence="1">
    <location>
        <begin position="1"/>
        <end position="32"/>
    </location>
</feature>
<keyword evidence="4" id="KW-1185">Reference proteome</keyword>
<dbReference type="Gene3D" id="3.90.182.10">
    <property type="entry name" value="Toxin - Anthrax Protective Antigen,domain 1"/>
    <property type="match status" value="1"/>
</dbReference>
<organism evidence="3 4">
    <name type="scientific">Sneathiella marina</name>
    <dbReference type="NCBI Taxonomy" id="2950108"/>
    <lineage>
        <taxon>Bacteria</taxon>
        <taxon>Pseudomonadati</taxon>
        <taxon>Pseudomonadota</taxon>
        <taxon>Alphaproteobacteria</taxon>
        <taxon>Sneathiellales</taxon>
        <taxon>Sneathiellaceae</taxon>
        <taxon>Sneathiella</taxon>
    </lineage>
</organism>
<evidence type="ECO:0000256" key="1">
    <source>
        <dbReference type="SAM" id="SignalP"/>
    </source>
</evidence>
<dbReference type="EMBL" id="CP098747">
    <property type="protein sequence ID" value="USG59691.1"/>
    <property type="molecule type" value="Genomic_DNA"/>
</dbReference>
<dbReference type="SMART" id="SM00758">
    <property type="entry name" value="PA14"/>
    <property type="match status" value="1"/>
</dbReference>
<gene>
    <name evidence="3" type="ORF">NBZ79_10910</name>
</gene>
<dbReference type="InterPro" id="IPR011658">
    <property type="entry name" value="PA14_dom"/>
</dbReference>
<keyword evidence="1" id="KW-0732">Signal</keyword>
<protein>
    <submittedName>
        <fullName evidence="3">PA14 domain-containing protein</fullName>
    </submittedName>
</protein>
<evidence type="ECO:0000313" key="3">
    <source>
        <dbReference type="EMBL" id="USG59691.1"/>
    </source>
</evidence>
<dbReference type="Proteomes" id="UP001056291">
    <property type="component" value="Chromosome"/>
</dbReference>
<evidence type="ECO:0000313" key="4">
    <source>
        <dbReference type="Proteomes" id="UP001056291"/>
    </source>
</evidence>
<dbReference type="RefSeq" id="WP_251932461.1">
    <property type="nucleotide sequence ID" value="NZ_CP098747.1"/>
</dbReference>
<feature type="domain" description="PA14" evidence="2">
    <location>
        <begin position="49"/>
        <end position="199"/>
    </location>
</feature>
<feature type="chain" id="PRO_5046053972" evidence="1">
    <location>
        <begin position="33"/>
        <end position="205"/>
    </location>
</feature>
<name>A0ABY4VXN7_9PROT</name>
<dbReference type="InterPro" id="IPR037524">
    <property type="entry name" value="PA14/GLEYA"/>
</dbReference>
<proteinExistence type="predicted"/>
<evidence type="ECO:0000259" key="2">
    <source>
        <dbReference type="PROSITE" id="PS51820"/>
    </source>
</evidence>
<sequence>MFKFSMKSDIFKIFVAGFLAMGVTFTAFTASAEPFTGLKPASPQPNAAELKPGLAVQYYGAKFNNLEELDDWMKYDDGKPGIPLPMLNYHVGTGDVLTTKSNDFVGADIKGFIKMDKPGRYTFLVHSNDGVYLAIGDKLIYEFPTVHADTFSDELVLEISEPGWYPIHIKYFEKKNTSTLELYWEAPSGGDMDFVPAEAFAHIGK</sequence>
<reference evidence="3" key="1">
    <citation type="submission" date="2022-06" db="EMBL/GenBank/DDBJ databases">
        <title>Sneathiella actinostolidae sp. nov., isolated from a sea anemonein the Western Pacific Ocean.</title>
        <authorList>
            <person name="Wei M.J."/>
        </authorList>
    </citation>
    <scope>NUCLEOTIDE SEQUENCE</scope>
    <source>
        <strain evidence="3">PHK-P5</strain>
    </source>
</reference>